<feature type="region of interest" description="Disordered" evidence="2">
    <location>
        <begin position="316"/>
        <end position="338"/>
    </location>
</feature>
<dbReference type="PROSITE" id="PS50158">
    <property type="entry name" value="ZF_CCHC"/>
    <property type="match status" value="1"/>
</dbReference>
<evidence type="ECO:0000313" key="5">
    <source>
        <dbReference type="Proteomes" id="UP001064489"/>
    </source>
</evidence>
<sequence>MTSEGNFVQPAIPRFNGHYDHWNMLMENFLRSKEYWSLVETGYVEPEDGASLTDAQQKKLEEEKLKDLKALKVTFEDRAEGRGHGRGSFRGRGRGRGRQSFNKALVECYKCHKLGHFQYECSSWDKEANFAELGEEEEMLLMSYVEMNEAKGEDVRFLDSGCSNHMCGDKTFFCELNENFRQMVKLGNNSRMTVMGKGNVRLKVNGLTHVVNEVFFVPDLKNHFLSIGQLQEKGLAILIKHGLCRIYHPTKGLLIQTAMSANIMFILLGDNDEEVAVSESEDGDIAAEVENVSPDTVDEGRIRRQPVCMNDYETGEGLSEEENEANMALFTSDDPFSF</sequence>
<evidence type="ECO:0000259" key="3">
    <source>
        <dbReference type="PROSITE" id="PS50158"/>
    </source>
</evidence>
<keyword evidence="1" id="KW-0479">Metal-binding</keyword>
<dbReference type="InterPro" id="IPR054722">
    <property type="entry name" value="PolX-like_BBD"/>
</dbReference>
<name>A0AAD5IMZ8_ACENE</name>
<dbReference type="Proteomes" id="UP001064489">
    <property type="component" value="Chromosome 10"/>
</dbReference>
<keyword evidence="1" id="KW-0862">Zinc</keyword>
<keyword evidence="1" id="KW-0863">Zinc-finger</keyword>
<dbReference type="GO" id="GO:0003676">
    <property type="term" value="F:nucleic acid binding"/>
    <property type="evidence" value="ECO:0007669"/>
    <property type="project" value="InterPro"/>
</dbReference>
<reference evidence="4" key="1">
    <citation type="journal article" date="2022" name="Plant J.">
        <title>Strategies of tolerance reflected in two North American maple genomes.</title>
        <authorList>
            <person name="McEvoy S.L."/>
            <person name="Sezen U.U."/>
            <person name="Trouern-Trend A."/>
            <person name="McMahon S.M."/>
            <person name="Schaberg P.G."/>
            <person name="Yang J."/>
            <person name="Wegrzyn J.L."/>
            <person name="Swenson N.G."/>
        </authorList>
    </citation>
    <scope>NUCLEOTIDE SEQUENCE</scope>
    <source>
        <strain evidence="4">91603</strain>
    </source>
</reference>
<evidence type="ECO:0000256" key="2">
    <source>
        <dbReference type="SAM" id="MobiDB-lite"/>
    </source>
</evidence>
<feature type="domain" description="CCHC-type" evidence="3">
    <location>
        <begin position="108"/>
        <end position="121"/>
    </location>
</feature>
<organism evidence="4 5">
    <name type="scientific">Acer negundo</name>
    <name type="common">Box elder</name>
    <dbReference type="NCBI Taxonomy" id="4023"/>
    <lineage>
        <taxon>Eukaryota</taxon>
        <taxon>Viridiplantae</taxon>
        <taxon>Streptophyta</taxon>
        <taxon>Embryophyta</taxon>
        <taxon>Tracheophyta</taxon>
        <taxon>Spermatophyta</taxon>
        <taxon>Magnoliopsida</taxon>
        <taxon>eudicotyledons</taxon>
        <taxon>Gunneridae</taxon>
        <taxon>Pentapetalae</taxon>
        <taxon>rosids</taxon>
        <taxon>malvids</taxon>
        <taxon>Sapindales</taxon>
        <taxon>Sapindaceae</taxon>
        <taxon>Hippocastanoideae</taxon>
        <taxon>Acereae</taxon>
        <taxon>Acer</taxon>
    </lineage>
</organism>
<dbReference type="AlphaFoldDB" id="A0AAD5IMZ8"/>
<dbReference type="EMBL" id="JAJSOW010000105">
    <property type="protein sequence ID" value="KAI9165455.1"/>
    <property type="molecule type" value="Genomic_DNA"/>
</dbReference>
<dbReference type="InterPro" id="IPR001878">
    <property type="entry name" value="Znf_CCHC"/>
</dbReference>
<reference evidence="4" key="2">
    <citation type="submission" date="2023-02" db="EMBL/GenBank/DDBJ databases">
        <authorList>
            <person name="Swenson N.G."/>
            <person name="Wegrzyn J.L."/>
            <person name="Mcevoy S.L."/>
        </authorList>
    </citation>
    <scope>NUCLEOTIDE SEQUENCE</scope>
    <source>
        <strain evidence="4">91603</strain>
        <tissue evidence="4">Leaf</tissue>
    </source>
</reference>
<comment type="caution">
    <text evidence="4">The sequence shown here is derived from an EMBL/GenBank/DDBJ whole genome shotgun (WGS) entry which is preliminary data.</text>
</comment>
<dbReference type="Pfam" id="PF22936">
    <property type="entry name" value="Pol_BBD"/>
    <property type="match status" value="1"/>
</dbReference>
<dbReference type="InterPro" id="IPR036875">
    <property type="entry name" value="Znf_CCHC_sf"/>
</dbReference>
<dbReference type="SUPFAM" id="SSF57756">
    <property type="entry name" value="Retrovirus zinc finger-like domains"/>
    <property type="match status" value="1"/>
</dbReference>
<evidence type="ECO:0000256" key="1">
    <source>
        <dbReference type="PROSITE-ProRule" id="PRU00047"/>
    </source>
</evidence>
<keyword evidence="5" id="KW-1185">Reference proteome</keyword>
<dbReference type="GO" id="GO:0008270">
    <property type="term" value="F:zinc ion binding"/>
    <property type="evidence" value="ECO:0007669"/>
    <property type="project" value="UniProtKB-KW"/>
</dbReference>
<evidence type="ECO:0000313" key="4">
    <source>
        <dbReference type="EMBL" id="KAI9165455.1"/>
    </source>
</evidence>
<protein>
    <recommendedName>
        <fullName evidence="3">CCHC-type domain-containing protein</fullName>
    </recommendedName>
</protein>
<accession>A0AAD5IMZ8</accession>
<gene>
    <name evidence="4" type="ORF">LWI28_014555</name>
</gene>
<proteinExistence type="predicted"/>